<comment type="caution">
    <text evidence="6">The sequence shown here is derived from an EMBL/GenBank/DDBJ whole genome shotgun (WGS) entry which is preliminary data.</text>
</comment>
<protein>
    <submittedName>
        <fullName evidence="6">LysR family transcriptional regulator</fullName>
    </submittedName>
</protein>
<evidence type="ECO:0000256" key="4">
    <source>
        <dbReference type="ARBA" id="ARBA00023163"/>
    </source>
</evidence>
<accession>A0AAX2H6P0</accession>
<keyword evidence="2" id="KW-0805">Transcription regulation</keyword>
<evidence type="ECO:0000259" key="5">
    <source>
        <dbReference type="PROSITE" id="PS50931"/>
    </source>
</evidence>
<dbReference type="InterPro" id="IPR005119">
    <property type="entry name" value="LysR_subst-bd"/>
</dbReference>
<dbReference type="InterPro" id="IPR036388">
    <property type="entry name" value="WH-like_DNA-bd_sf"/>
</dbReference>
<dbReference type="PANTHER" id="PTHR30126">
    <property type="entry name" value="HTH-TYPE TRANSCRIPTIONAL REGULATOR"/>
    <property type="match status" value="1"/>
</dbReference>
<dbReference type="Proteomes" id="UP000219564">
    <property type="component" value="Unassembled WGS sequence"/>
</dbReference>
<keyword evidence="3" id="KW-0238">DNA-binding</keyword>
<dbReference type="Pfam" id="PF03466">
    <property type="entry name" value="LysR_substrate"/>
    <property type="match status" value="1"/>
</dbReference>
<dbReference type="PROSITE" id="PS50931">
    <property type="entry name" value="HTH_LYSR"/>
    <property type="match status" value="1"/>
</dbReference>
<dbReference type="PRINTS" id="PR00039">
    <property type="entry name" value="HTHLYSR"/>
</dbReference>
<dbReference type="Gene3D" id="1.10.10.10">
    <property type="entry name" value="Winged helix-like DNA-binding domain superfamily/Winged helix DNA-binding domain"/>
    <property type="match status" value="1"/>
</dbReference>
<dbReference type="PANTHER" id="PTHR30126:SF21">
    <property type="entry name" value="TRANSCRIPTIONAL REGULATOR-RELATED"/>
    <property type="match status" value="1"/>
</dbReference>
<dbReference type="SUPFAM" id="SSF46785">
    <property type="entry name" value="Winged helix' DNA-binding domain"/>
    <property type="match status" value="1"/>
</dbReference>
<dbReference type="InterPro" id="IPR036390">
    <property type="entry name" value="WH_DNA-bd_sf"/>
</dbReference>
<keyword evidence="4" id="KW-0804">Transcription</keyword>
<evidence type="ECO:0000313" key="7">
    <source>
        <dbReference type="Proteomes" id="UP000219564"/>
    </source>
</evidence>
<dbReference type="GO" id="GO:0003700">
    <property type="term" value="F:DNA-binding transcription factor activity"/>
    <property type="evidence" value="ECO:0007669"/>
    <property type="project" value="InterPro"/>
</dbReference>
<reference evidence="6 7" key="1">
    <citation type="submission" date="2017-08" db="EMBL/GenBank/DDBJ databases">
        <authorList>
            <person name="Chaillou S."/>
        </authorList>
    </citation>
    <scope>NUCLEOTIDE SEQUENCE [LARGE SCALE GENOMIC DNA]</scope>
    <source>
        <strain evidence="6 7">MFPA15A1205</strain>
    </source>
</reference>
<feature type="domain" description="HTH lysR-type" evidence="5">
    <location>
        <begin position="10"/>
        <end position="67"/>
    </location>
</feature>
<gene>
    <name evidence="6" type="ORF">PLUA15_230167</name>
</gene>
<evidence type="ECO:0000313" key="6">
    <source>
        <dbReference type="EMBL" id="SOB52424.1"/>
    </source>
</evidence>
<organism evidence="6 7">
    <name type="scientific">Pseudomonas lundensis</name>
    <dbReference type="NCBI Taxonomy" id="86185"/>
    <lineage>
        <taxon>Bacteria</taxon>
        <taxon>Pseudomonadati</taxon>
        <taxon>Pseudomonadota</taxon>
        <taxon>Gammaproteobacteria</taxon>
        <taxon>Pseudomonadales</taxon>
        <taxon>Pseudomonadaceae</taxon>
        <taxon>Pseudomonas</taxon>
    </lineage>
</organism>
<dbReference type="SUPFAM" id="SSF53850">
    <property type="entry name" value="Periplasmic binding protein-like II"/>
    <property type="match status" value="1"/>
</dbReference>
<dbReference type="FunFam" id="1.10.10.10:FF:000001">
    <property type="entry name" value="LysR family transcriptional regulator"/>
    <property type="match status" value="1"/>
</dbReference>
<evidence type="ECO:0000256" key="1">
    <source>
        <dbReference type="ARBA" id="ARBA00009437"/>
    </source>
</evidence>
<evidence type="ECO:0000256" key="3">
    <source>
        <dbReference type="ARBA" id="ARBA00023125"/>
    </source>
</evidence>
<proteinExistence type="inferred from homology"/>
<dbReference type="Pfam" id="PF00126">
    <property type="entry name" value="HTH_1"/>
    <property type="match status" value="1"/>
</dbReference>
<sequence length="296" mass="33444">MALCLLARSMDLDLARTFLEIVRYGSLASAAQNLHVTQTAVTARVQKLESLLGVTLFIRNRAGAKLTPEGEAFVVYANQLLHTWEAARRDLPRPEGLDQVLHIAGEVSLCNPLILSWTQALRQHLSSHAVRVQIRDGEHLLRQVEMGLLDAALVYRPAYWPGVQVEQLLEEKLIQIRRPARPDPYVYVDWGEDFRLQHDAALPEKARAAVSFNLGPVALHYILENGGSGYFRTRVVQSYLNSGALERVPKAPEFSYPTYLVYSRERDCPALQQALELLRDIVKLDGDWSQRWGPEV</sequence>
<dbReference type="GO" id="GO:0000976">
    <property type="term" value="F:transcription cis-regulatory region binding"/>
    <property type="evidence" value="ECO:0007669"/>
    <property type="project" value="TreeGrafter"/>
</dbReference>
<dbReference type="InterPro" id="IPR000847">
    <property type="entry name" value="LysR_HTH_N"/>
</dbReference>
<evidence type="ECO:0000256" key="2">
    <source>
        <dbReference type="ARBA" id="ARBA00023015"/>
    </source>
</evidence>
<comment type="similarity">
    <text evidence="1">Belongs to the LysR transcriptional regulatory family.</text>
</comment>
<name>A0AAX2H6P0_9PSED</name>
<dbReference type="AlphaFoldDB" id="A0AAX2H6P0"/>
<dbReference type="EMBL" id="OBKZ01000016">
    <property type="protein sequence ID" value="SOB52424.1"/>
    <property type="molecule type" value="Genomic_DNA"/>
</dbReference>